<feature type="transmembrane region" description="Helical" evidence="1">
    <location>
        <begin position="166"/>
        <end position="186"/>
    </location>
</feature>
<dbReference type="GO" id="GO:0016780">
    <property type="term" value="F:phosphotransferase activity, for other substituted phosphate groups"/>
    <property type="evidence" value="ECO:0007669"/>
    <property type="project" value="InterPro"/>
</dbReference>
<reference evidence="2" key="1">
    <citation type="submission" date="2021-01" db="EMBL/GenBank/DDBJ databases">
        <title>Modified the classification status of verrucomicrobia.</title>
        <authorList>
            <person name="Feng X."/>
        </authorList>
    </citation>
    <scope>NUCLEOTIDE SEQUENCE</scope>
    <source>
        <strain evidence="2">KCTC 22201</strain>
    </source>
</reference>
<feature type="transmembrane region" description="Helical" evidence="1">
    <location>
        <begin position="39"/>
        <end position="57"/>
    </location>
</feature>
<protein>
    <submittedName>
        <fullName evidence="2">CDP-alcohol phosphatidyltransferase family protein</fullName>
    </submittedName>
</protein>
<evidence type="ECO:0000256" key="1">
    <source>
        <dbReference type="SAM" id="Phobius"/>
    </source>
</evidence>
<sequence length="231" mass="24498">MITIKQQMESRRPLAARDFHCWKWLLNRLTHSRITPNQISVLGVAFGITAGAALALTPLVTTGGPAQRGFLLASVLLVVLRGACNIFDGVLAVETQRASRLGLLYNEVPDRISDIAIFLGAGFAIGSHPMLGLAAALGSVLTAYVRVQVQLAGAAANYCGPMAKPARMVILCLAVGILALIPTPWWPTPLGSLGLIGIALAVIFAGTVITAVIRLRHASRELRTLPRHDTA</sequence>
<feature type="transmembrane region" description="Helical" evidence="1">
    <location>
        <begin position="192"/>
        <end position="213"/>
    </location>
</feature>
<dbReference type="Proteomes" id="UP000658278">
    <property type="component" value="Unassembled WGS sequence"/>
</dbReference>
<name>A0A934VHF6_9BACT</name>
<evidence type="ECO:0000313" key="2">
    <source>
        <dbReference type="EMBL" id="MBK1829022.1"/>
    </source>
</evidence>
<comment type="caution">
    <text evidence="2">The sequence shown here is derived from an EMBL/GenBank/DDBJ whole genome shotgun (WGS) entry which is preliminary data.</text>
</comment>
<feature type="transmembrane region" description="Helical" evidence="1">
    <location>
        <begin position="112"/>
        <end position="145"/>
    </location>
</feature>
<keyword evidence="3" id="KW-1185">Reference proteome</keyword>
<dbReference type="GO" id="GO:0016020">
    <property type="term" value="C:membrane"/>
    <property type="evidence" value="ECO:0007669"/>
    <property type="project" value="InterPro"/>
</dbReference>
<dbReference type="EMBL" id="JAENII010000026">
    <property type="protein sequence ID" value="MBK1829022.1"/>
    <property type="molecule type" value="Genomic_DNA"/>
</dbReference>
<organism evidence="2 3">
    <name type="scientific">Haloferula rosea</name>
    <dbReference type="NCBI Taxonomy" id="490093"/>
    <lineage>
        <taxon>Bacteria</taxon>
        <taxon>Pseudomonadati</taxon>
        <taxon>Verrucomicrobiota</taxon>
        <taxon>Verrucomicrobiia</taxon>
        <taxon>Verrucomicrobiales</taxon>
        <taxon>Verrucomicrobiaceae</taxon>
        <taxon>Haloferula</taxon>
    </lineage>
</organism>
<dbReference type="Pfam" id="PF01066">
    <property type="entry name" value="CDP-OH_P_transf"/>
    <property type="match status" value="1"/>
</dbReference>
<proteinExistence type="predicted"/>
<keyword evidence="1" id="KW-0472">Membrane</keyword>
<dbReference type="RefSeq" id="WP_200283471.1">
    <property type="nucleotide sequence ID" value="NZ_JAENII010000026.1"/>
</dbReference>
<dbReference type="GO" id="GO:0008654">
    <property type="term" value="P:phospholipid biosynthetic process"/>
    <property type="evidence" value="ECO:0007669"/>
    <property type="project" value="InterPro"/>
</dbReference>
<keyword evidence="1" id="KW-1133">Transmembrane helix</keyword>
<dbReference type="InterPro" id="IPR000462">
    <property type="entry name" value="CDP-OH_P_trans"/>
</dbReference>
<dbReference type="AlphaFoldDB" id="A0A934VHF6"/>
<keyword evidence="1" id="KW-0812">Transmembrane</keyword>
<evidence type="ECO:0000313" key="3">
    <source>
        <dbReference type="Proteomes" id="UP000658278"/>
    </source>
</evidence>
<gene>
    <name evidence="2" type="ORF">JIN81_18445</name>
</gene>
<accession>A0A934VHF6</accession>
<dbReference type="InterPro" id="IPR043130">
    <property type="entry name" value="CDP-OH_PTrfase_TM_dom"/>
</dbReference>
<dbReference type="Gene3D" id="1.20.120.1760">
    <property type="match status" value="1"/>
</dbReference>